<dbReference type="Proteomes" id="UP000620670">
    <property type="component" value="Unassembled WGS sequence"/>
</dbReference>
<dbReference type="EMBL" id="JAELXT010000017">
    <property type="protein sequence ID" value="MBJ6126905.1"/>
    <property type="molecule type" value="Genomic_DNA"/>
</dbReference>
<proteinExistence type="predicted"/>
<accession>A0ABS0Y4Q8</accession>
<evidence type="ECO:0000313" key="2">
    <source>
        <dbReference type="EMBL" id="MBJ6126905.1"/>
    </source>
</evidence>
<organism evidence="2 3">
    <name type="scientific">Microvirga splendida</name>
    <dbReference type="NCBI Taxonomy" id="2795727"/>
    <lineage>
        <taxon>Bacteria</taxon>
        <taxon>Pseudomonadati</taxon>
        <taxon>Pseudomonadota</taxon>
        <taxon>Alphaproteobacteria</taxon>
        <taxon>Hyphomicrobiales</taxon>
        <taxon>Methylobacteriaceae</taxon>
        <taxon>Microvirga</taxon>
    </lineage>
</organism>
<keyword evidence="3" id="KW-1185">Reference proteome</keyword>
<feature type="signal peptide" evidence="1">
    <location>
        <begin position="1"/>
        <end position="26"/>
    </location>
</feature>
<protein>
    <submittedName>
        <fullName evidence="2">Uncharacterized protein</fullName>
    </submittedName>
</protein>
<name>A0ABS0Y4Q8_9HYPH</name>
<feature type="chain" id="PRO_5046191163" evidence="1">
    <location>
        <begin position="27"/>
        <end position="278"/>
    </location>
</feature>
<evidence type="ECO:0000256" key="1">
    <source>
        <dbReference type="SAM" id="SignalP"/>
    </source>
</evidence>
<dbReference type="RefSeq" id="WP_199050126.1">
    <property type="nucleotide sequence ID" value="NZ_JAELXT010000017.1"/>
</dbReference>
<reference evidence="3" key="1">
    <citation type="submission" date="2020-12" db="EMBL/GenBank/DDBJ databases">
        <title>Hymenobacter sp.</title>
        <authorList>
            <person name="Kim M.K."/>
        </authorList>
    </citation>
    <scope>NUCLEOTIDE SEQUENCE [LARGE SCALE GENOMIC DNA]</scope>
    <source>
        <strain evidence="3">BT325</strain>
    </source>
</reference>
<comment type="caution">
    <text evidence="2">The sequence shown here is derived from an EMBL/GenBank/DDBJ whole genome shotgun (WGS) entry which is preliminary data.</text>
</comment>
<sequence length="278" mass="29527">MTTIRNTLAAGLSFAAVLMSVALVSAQTGSPAPTPDPAVLKQIEEMQKQLDALKAQVGVVPEAKAGSAGLAATPKSENSAAGVKMAEGWVGRAYLTKTIIDQYGSPTELGGLEDEPLKAFVVKDSAFPLSKLAEATKSLPQGKPYGYNLQGYFEAKKDGKYGFSIEMTANVPERGAKVGNYLVNSDQCSTAIKIEDQPVIEQLGKVGRYQETIYSIAGSGSVTLSPGIYKIDATINCMGRAYHQAFDANWSLKVREPDAMEPSVPKAGFLMHKQAKSS</sequence>
<gene>
    <name evidence="2" type="ORF">JAO75_15970</name>
</gene>
<evidence type="ECO:0000313" key="3">
    <source>
        <dbReference type="Proteomes" id="UP000620670"/>
    </source>
</evidence>
<keyword evidence="1" id="KW-0732">Signal</keyword>